<proteinExistence type="inferred from homology"/>
<keyword evidence="3" id="KW-0238">DNA-binding</keyword>
<dbReference type="InterPro" id="IPR005119">
    <property type="entry name" value="LysR_subst-bd"/>
</dbReference>
<dbReference type="AlphaFoldDB" id="A0AAW8JAY4"/>
<sequence length="302" mass="33986">MKYNHQLKSGDMFALTAFLVVASQRSFRLAAVELNLTPSAVSHTIKNLEDRLSVRLFNRTTRSVSLTDAGNQLFLSLQPAMESVTNAVNQLDKFRNKPNGILRINASEGAVKMILKPILKKFLDANPDVHLDIVSNGRMINIVEENFDAGIRLSDDIPQEMVAIRLTPYERFIAVASPEYLEKFGMPVSPYDLYNYDCIKFRFESGEIFQWEFSINGAIKKFNVKGPLTLTDQNLMVEAAKDGIGIAFVPEHLIETYLNSGQVVIVLEDYSPIYNGLSLYYPGHRHVSNALHALIETIRSEV</sequence>
<protein>
    <submittedName>
        <fullName evidence="6">LysR family transcriptional regulator</fullName>
    </submittedName>
</protein>
<dbReference type="InterPro" id="IPR036390">
    <property type="entry name" value="WH_DNA-bd_sf"/>
</dbReference>
<dbReference type="InterPro" id="IPR036388">
    <property type="entry name" value="WH-like_DNA-bd_sf"/>
</dbReference>
<gene>
    <name evidence="6" type="ORF">RFH47_16130</name>
</gene>
<organism evidence="6 7">
    <name type="scientific">Acinetobacter rudis</name>
    <dbReference type="NCBI Taxonomy" id="632955"/>
    <lineage>
        <taxon>Bacteria</taxon>
        <taxon>Pseudomonadati</taxon>
        <taxon>Pseudomonadota</taxon>
        <taxon>Gammaproteobacteria</taxon>
        <taxon>Moraxellales</taxon>
        <taxon>Moraxellaceae</taxon>
        <taxon>Acinetobacter</taxon>
    </lineage>
</organism>
<comment type="caution">
    <text evidence="6">The sequence shown here is derived from an EMBL/GenBank/DDBJ whole genome shotgun (WGS) entry which is preliminary data.</text>
</comment>
<evidence type="ECO:0000313" key="7">
    <source>
        <dbReference type="Proteomes" id="UP001243844"/>
    </source>
</evidence>
<dbReference type="Proteomes" id="UP001243844">
    <property type="component" value="Unassembled WGS sequence"/>
</dbReference>
<evidence type="ECO:0000259" key="5">
    <source>
        <dbReference type="PROSITE" id="PS50931"/>
    </source>
</evidence>
<accession>A0AAW8JAY4</accession>
<evidence type="ECO:0000256" key="2">
    <source>
        <dbReference type="ARBA" id="ARBA00023015"/>
    </source>
</evidence>
<dbReference type="GO" id="GO:0043565">
    <property type="term" value="F:sequence-specific DNA binding"/>
    <property type="evidence" value="ECO:0007669"/>
    <property type="project" value="TreeGrafter"/>
</dbReference>
<dbReference type="InterPro" id="IPR000847">
    <property type="entry name" value="LysR_HTH_N"/>
</dbReference>
<dbReference type="RefSeq" id="WP_308982202.1">
    <property type="nucleotide sequence ID" value="NZ_JAVIDL010000061.1"/>
</dbReference>
<reference evidence="6" key="1">
    <citation type="submission" date="2023-08" db="EMBL/GenBank/DDBJ databases">
        <title>Emergence of clinically-relevant ST2 carbapenem-resistant Acinetobacter baumannii strains in hospital sewages in Zhejiang, East of China.</title>
        <authorList>
            <person name="Kaichao C."/>
            <person name="Zhang R."/>
        </authorList>
    </citation>
    <scope>NUCLEOTIDE SEQUENCE</scope>
    <source>
        <strain evidence="6">M-RB-37</strain>
    </source>
</reference>
<dbReference type="Gene3D" id="1.10.10.10">
    <property type="entry name" value="Winged helix-like DNA-binding domain superfamily/Winged helix DNA-binding domain"/>
    <property type="match status" value="1"/>
</dbReference>
<feature type="domain" description="HTH lysR-type" evidence="5">
    <location>
        <begin position="1"/>
        <end position="67"/>
    </location>
</feature>
<evidence type="ECO:0000256" key="3">
    <source>
        <dbReference type="ARBA" id="ARBA00023125"/>
    </source>
</evidence>
<evidence type="ECO:0000256" key="1">
    <source>
        <dbReference type="ARBA" id="ARBA00009437"/>
    </source>
</evidence>
<evidence type="ECO:0000313" key="6">
    <source>
        <dbReference type="EMBL" id="MDQ8937242.1"/>
    </source>
</evidence>
<dbReference type="PANTHER" id="PTHR30537:SF1">
    <property type="entry name" value="HTH-TYPE TRANSCRIPTIONAL REGULATOR PGRR"/>
    <property type="match status" value="1"/>
</dbReference>
<dbReference type="CDD" id="cd08474">
    <property type="entry name" value="PBP2_CrgA_like_5"/>
    <property type="match status" value="1"/>
</dbReference>
<name>A0AAW8JAY4_9GAMM</name>
<dbReference type="InterPro" id="IPR058163">
    <property type="entry name" value="LysR-type_TF_proteobact-type"/>
</dbReference>
<dbReference type="SUPFAM" id="SSF46785">
    <property type="entry name" value="Winged helix' DNA-binding domain"/>
    <property type="match status" value="1"/>
</dbReference>
<dbReference type="Pfam" id="PF03466">
    <property type="entry name" value="LysR_substrate"/>
    <property type="match status" value="1"/>
</dbReference>
<dbReference type="Pfam" id="PF00126">
    <property type="entry name" value="HTH_1"/>
    <property type="match status" value="1"/>
</dbReference>
<dbReference type="Gene3D" id="3.40.190.290">
    <property type="match status" value="1"/>
</dbReference>
<dbReference type="PROSITE" id="PS50931">
    <property type="entry name" value="HTH_LYSR"/>
    <property type="match status" value="1"/>
</dbReference>
<dbReference type="SUPFAM" id="SSF53850">
    <property type="entry name" value="Periplasmic binding protein-like II"/>
    <property type="match status" value="1"/>
</dbReference>
<keyword evidence="2" id="KW-0805">Transcription regulation</keyword>
<dbReference type="GO" id="GO:0003700">
    <property type="term" value="F:DNA-binding transcription factor activity"/>
    <property type="evidence" value="ECO:0007669"/>
    <property type="project" value="InterPro"/>
</dbReference>
<dbReference type="PANTHER" id="PTHR30537">
    <property type="entry name" value="HTH-TYPE TRANSCRIPTIONAL REGULATOR"/>
    <property type="match status" value="1"/>
</dbReference>
<comment type="similarity">
    <text evidence="1">Belongs to the LysR transcriptional regulatory family.</text>
</comment>
<dbReference type="FunFam" id="1.10.10.10:FF:000001">
    <property type="entry name" value="LysR family transcriptional regulator"/>
    <property type="match status" value="1"/>
</dbReference>
<evidence type="ECO:0000256" key="4">
    <source>
        <dbReference type="ARBA" id="ARBA00023163"/>
    </source>
</evidence>
<keyword evidence="4" id="KW-0804">Transcription</keyword>
<dbReference type="EMBL" id="JAVIDL010000061">
    <property type="protein sequence ID" value="MDQ8937242.1"/>
    <property type="molecule type" value="Genomic_DNA"/>
</dbReference>
<dbReference type="GO" id="GO:0006351">
    <property type="term" value="P:DNA-templated transcription"/>
    <property type="evidence" value="ECO:0007669"/>
    <property type="project" value="TreeGrafter"/>
</dbReference>